<feature type="compositionally biased region" description="Low complexity" evidence="1">
    <location>
        <begin position="174"/>
        <end position="195"/>
    </location>
</feature>
<evidence type="ECO:0008006" key="4">
    <source>
        <dbReference type="Google" id="ProtNLM"/>
    </source>
</evidence>
<accession>A0ABT2JIY8</accession>
<dbReference type="Proteomes" id="UP001156441">
    <property type="component" value="Unassembled WGS sequence"/>
</dbReference>
<feature type="compositionally biased region" description="Acidic residues" evidence="1">
    <location>
        <begin position="221"/>
        <end position="231"/>
    </location>
</feature>
<reference evidence="2 3" key="1">
    <citation type="submission" date="2021-02" db="EMBL/GenBank/DDBJ databases">
        <title>Actinophytocola xerophila sp. nov., isolated from soil of cotton cropping field.</title>
        <authorList>
            <person name="Huang R."/>
            <person name="Chen X."/>
            <person name="Ge X."/>
            <person name="Liu W."/>
        </authorList>
    </citation>
    <scope>NUCLEOTIDE SEQUENCE [LARGE SCALE GENOMIC DNA]</scope>
    <source>
        <strain evidence="2 3">S1-96</strain>
    </source>
</reference>
<evidence type="ECO:0000313" key="3">
    <source>
        <dbReference type="Proteomes" id="UP001156441"/>
    </source>
</evidence>
<evidence type="ECO:0000256" key="1">
    <source>
        <dbReference type="SAM" id="MobiDB-lite"/>
    </source>
</evidence>
<comment type="caution">
    <text evidence="2">The sequence shown here is derived from an EMBL/GenBank/DDBJ whole genome shotgun (WGS) entry which is preliminary data.</text>
</comment>
<sequence length="285" mass="29276">MVGSEAQVTVTGENQHQAALARYRPGATVAVELGWCTIRSGKYRGERAIEVRLDGQRVGELTHLMTQRYGSLVSRVAAGGGRPGAEATIHSGARGLEITLRMPKDPDALPVTPADEPTVVLGAVRPPVPAAPGRKVGRPLWIGAAVFVLVVFFAALGGGEDEEAPSSGVAADSTTTAPVTTTTTTPPPTTTTTTPKPKPKPRTTDQPAPPPEPKPKPEPEPAPEPEPEPEPACDPNYSGCVPIASDVDCAGGSGNGPAYANGPVQVVGEDVYGLDRDGDGTACDG</sequence>
<feature type="region of interest" description="Disordered" evidence="1">
    <location>
        <begin position="161"/>
        <end position="263"/>
    </location>
</feature>
<gene>
    <name evidence="2" type="ORF">JT362_32530</name>
</gene>
<name>A0ABT2JIY8_9PSEU</name>
<evidence type="ECO:0000313" key="2">
    <source>
        <dbReference type="EMBL" id="MCT2587852.1"/>
    </source>
</evidence>
<dbReference type="EMBL" id="JAFFZE010000029">
    <property type="protein sequence ID" value="MCT2587852.1"/>
    <property type="molecule type" value="Genomic_DNA"/>
</dbReference>
<dbReference type="RefSeq" id="WP_260195763.1">
    <property type="nucleotide sequence ID" value="NZ_JAFFZE010000029.1"/>
</dbReference>
<proteinExistence type="predicted"/>
<organism evidence="2 3">
    <name type="scientific">Actinophytocola gossypii</name>
    <dbReference type="NCBI Taxonomy" id="2812003"/>
    <lineage>
        <taxon>Bacteria</taxon>
        <taxon>Bacillati</taxon>
        <taxon>Actinomycetota</taxon>
        <taxon>Actinomycetes</taxon>
        <taxon>Pseudonocardiales</taxon>
        <taxon>Pseudonocardiaceae</taxon>
    </lineage>
</organism>
<keyword evidence="3" id="KW-1185">Reference proteome</keyword>
<protein>
    <recommendedName>
        <fullName evidence="4">Excalibur calcium-binding domain-containing protein</fullName>
    </recommendedName>
</protein>